<dbReference type="Pfam" id="PF00658">
    <property type="entry name" value="MLLE"/>
    <property type="match status" value="1"/>
</dbReference>
<dbReference type="OrthoDB" id="1697319at2759"/>
<organism evidence="2 3">
    <name type="scientific">Kingdonia uniflora</name>
    <dbReference type="NCBI Taxonomy" id="39325"/>
    <lineage>
        <taxon>Eukaryota</taxon>
        <taxon>Viridiplantae</taxon>
        <taxon>Streptophyta</taxon>
        <taxon>Embryophyta</taxon>
        <taxon>Tracheophyta</taxon>
        <taxon>Spermatophyta</taxon>
        <taxon>Magnoliopsida</taxon>
        <taxon>Ranunculales</taxon>
        <taxon>Circaeasteraceae</taxon>
        <taxon>Kingdonia</taxon>
    </lineage>
</organism>
<feature type="domain" description="PABC" evidence="1">
    <location>
        <begin position="55"/>
        <end position="127"/>
    </location>
</feature>
<evidence type="ECO:0000313" key="2">
    <source>
        <dbReference type="EMBL" id="KAF6158565.1"/>
    </source>
</evidence>
<dbReference type="SMART" id="SM00517">
    <property type="entry name" value="PolyA"/>
    <property type="match status" value="1"/>
</dbReference>
<dbReference type="AlphaFoldDB" id="A0A7J7MUI1"/>
<dbReference type="PROSITE" id="PS51309">
    <property type="entry name" value="PABC"/>
    <property type="match status" value="1"/>
</dbReference>
<reference evidence="2 3" key="1">
    <citation type="journal article" date="2020" name="IScience">
        <title>Genome Sequencing of the Endangered Kingdonia uniflora (Circaeasteraceae, Ranunculales) Reveals Potential Mechanisms of Evolutionary Specialization.</title>
        <authorList>
            <person name="Sun Y."/>
            <person name="Deng T."/>
            <person name="Zhang A."/>
            <person name="Moore M.J."/>
            <person name="Landis J.B."/>
            <person name="Lin N."/>
            <person name="Zhang H."/>
            <person name="Zhang X."/>
            <person name="Huang J."/>
            <person name="Zhang X."/>
            <person name="Sun H."/>
            <person name="Wang H."/>
        </authorList>
    </citation>
    <scope>NUCLEOTIDE SEQUENCE [LARGE SCALE GENOMIC DNA]</scope>
    <source>
        <strain evidence="2">TB1705</strain>
        <tissue evidence="2">Leaf</tissue>
    </source>
</reference>
<dbReference type="SUPFAM" id="SSF63570">
    <property type="entry name" value="PABC (PABP) domain"/>
    <property type="match status" value="1"/>
</dbReference>
<proteinExistence type="predicted"/>
<accession>A0A7J7MUI1</accession>
<name>A0A7J7MUI1_9MAGN</name>
<dbReference type="GO" id="GO:0003723">
    <property type="term" value="F:RNA binding"/>
    <property type="evidence" value="ECO:0007669"/>
    <property type="project" value="InterPro"/>
</dbReference>
<gene>
    <name evidence="2" type="ORF">GIB67_040079</name>
</gene>
<comment type="caution">
    <text evidence="2">The sequence shown here is derived from an EMBL/GenBank/DDBJ whole genome shotgun (WGS) entry which is preliminary data.</text>
</comment>
<evidence type="ECO:0000259" key="1">
    <source>
        <dbReference type="PROSITE" id="PS51309"/>
    </source>
</evidence>
<dbReference type="InterPro" id="IPR002004">
    <property type="entry name" value="PABP_HYD_C"/>
</dbReference>
<dbReference type="InterPro" id="IPR036053">
    <property type="entry name" value="PABP-dom"/>
</dbReference>
<dbReference type="Gene3D" id="1.10.1900.10">
    <property type="entry name" value="c-terminal domain of poly(a) binding protein"/>
    <property type="match status" value="1"/>
</dbReference>
<sequence>MQRNTHQGLRYMPNARYIVDPYLVPQGLVSPEMLAPINVYVIPSPVDSQRNGPMLITIMSSTLASAILEQQRQMLGEQLFPLVERLESGVVSKVIRMLLEMDQTEVFYLLESPDVLKKKVGKAIDVL</sequence>
<protein>
    <recommendedName>
        <fullName evidence="1">PABC domain-containing protein</fullName>
    </recommendedName>
</protein>
<keyword evidence="3" id="KW-1185">Reference proteome</keyword>
<dbReference type="EMBL" id="JACGCM010001219">
    <property type="protein sequence ID" value="KAF6158565.1"/>
    <property type="molecule type" value="Genomic_DNA"/>
</dbReference>
<evidence type="ECO:0000313" key="3">
    <source>
        <dbReference type="Proteomes" id="UP000541444"/>
    </source>
</evidence>
<dbReference type="Proteomes" id="UP000541444">
    <property type="component" value="Unassembled WGS sequence"/>
</dbReference>